<dbReference type="eggNOG" id="COG3618">
    <property type="taxonomic scope" value="Bacteria"/>
</dbReference>
<dbReference type="InterPro" id="IPR052350">
    <property type="entry name" value="Metallo-dep_Lactonases"/>
</dbReference>
<name>A0NM04_ROSAI</name>
<dbReference type="SUPFAM" id="SSF51556">
    <property type="entry name" value="Metallo-dependent hydrolases"/>
    <property type="match status" value="1"/>
</dbReference>
<gene>
    <name evidence="3" type="ORF">SIAM614_09733</name>
</gene>
<dbReference type="InterPro" id="IPR032466">
    <property type="entry name" value="Metal_Hydrolase"/>
</dbReference>
<dbReference type="GeneID" id="68844641"/>
<protein>
    <submittedName>
        <fullName evidence="3">Amidohydrolase 2</fullName>
    </submittedName>
</protein>
<accession>A0NM04</accession>
<dbReference type="AlphaFoldDB" id="A0NM04"/>
<sequence>MRLDAHQHFWALDRGDYGWLTPDLELIYRDFGPIDLTPYLDRFGIEGTILVQAAPTVAETRYMLDLADENDFIKGVVGWVDFEAAEAPDQIADLAGNPKLVGLRPMIQDIEDPDWMLRPDLMPAYQALIEHDLVFDALTLPQHLPNLLTIADRHPDMRIVVDHGSKPHIADGRMNGWAEDMAAIARETSAFCKLSGLVTEAGSDWTTETLRPYVAHLLDTFGPHRLIWGSDWPVSTLACSYEDWIGITDVLLSDLDEAERLAVLGGNAERVYLERAD</sequence>
<evidence type="ECO:0000313" key="3">
    <source>
        <dbReference type="EMBL" id="EAV46099.1"/>
    </source>
</evidence>
<reference evidence="3 4" key="1">
    <citation type="submission" date="2006-05" db="EMBL/GenBank/DDBJ databases">
        <authorList>
            <person name="King G."/>
            <person name="Ferriera S."/>
            <person name="Johnson J."/>
            <person name="Kravitz S."/>
            <person name="Beeson K."/>
            <person name="Sutton G."/>
            <person name="Rogers Y.-H."/>
            <person name="Friedman R."/>
            <person name="Frazier M."/>
            <person name="Venter J.C."/>
        </authorList>
    </citation>
    <scope>NUCLEOTIDE SEQUENCE [LARGE SCALE GENOMIC DNA]</scope>
    <source>
        <strain evidence="4">ATCC 25650 / DSM 13394 / JCM 20685 / NBRC 16684 / NCIMB 2208 / IAM 12614 / B1</strain>
    </source>
</reference>
<evidence type="ECO:0000313" key="4">
    <source>
        <dbReference type="Proteomes" id="UP000004848"/>
    </source>
</evidence>
<evidence type="ECO:0000259" key="2">
    <source>
        <dbReference type="Pfam" id="PF04909"/>
    </source>
</evidence>
<dbReference type="Pfam" id="PF04909">
    <property type="entry name" value="Amidohydro_2"/>
    <property type="match status" value="1"/>
</dbReference>
<dbReference type="Proteomes" id="UP000004848">
    <property type="component" value="Unassembled WGS sequence"/>
</dbReference>
<dbReference type="OrthoDB" id="9787654at2"/>
<dbReference type="InterPro" id="IPR006680">
    <property type="entry name" value="Amidohydro-rel"/>
</dbReference>
<comment type="caution">
    <text evidence="3">The sequence shown here is derived from an EMBL/GenBank/DDBJ whole genome shotgun (WGS) entry which is preliminary data.</text>
</comment>
<organism evidence="3 4">
    <name type="scientific">Roseibium aggregatum (strain ATCC 25650 / DSM 13394 / JCM 20685 / NBRC 16684 / NCIMB 2208 / IAM 12614 / B1)</name>
    <name type="common">Stappia aggregata</name>
    <dbReference type="NCBI Taxonomy" id="384765"/>
    <lineage>
        <taxon>Bacteria</taxon>
        <taxon>Pseudomonadati</taxon>
        <taxon>Pseudomonadota</taxon>
        <taxon>Alphaproteobacteria</taxon>
        <taxon>Hyphomicrobiales</taxon>
        <taxon>Stappiaceae</taxon>
        <taxon>Roseibium</taxon>
    </lineage>
</organism>
<dbReference type="GO" id="GO:0016787">
    <property type="term" value="F:hydrolase activity"/>
    <property type="evidence" value="ECO:0007669"/>
    <property type="project" value="UniProtKB-KW"/>
</dbReference>
<dbReference type="PANTHER" id="PTHR43569:SF2">
    <property type="entry name" value="AMIDOHYDROLASE-RELATED DOMAIN-CONTAINING PROTEIN"/>
    <property type="match status" value="1"/>
</dbReference>
<proteinExistence type="inferred from homology"/>
<dbReference type="PANTHER" id="PTHR43569">
    <property type="entry name" value="AMIDOHYDROLASE"/>
    <property type="match status" value="1"/>
</dbReference>
<comment type="similarity">
    <text evidence="1">Belongs to the metallo-dependent hydrolases superfamily.</text>
</comment>
<dbReference type="Gene3D" id="3.20.20.140">
    <property type="entry name" value="Metal-dependent hydrolases"/>
    <property type="match status" value="1"/>
</dbReference>
<dbReference type="EMBL" id="AAUW01000001">
    <property type="protein sequence ID" value="EAV46099.1"/>
    <property type="molecule type" value="Genomic_DNA"/>
</dbReference>
<keyword evidence="3" id="KW-0378">Hydrolase</keyword>
<evidence type="ECO:0000256" key="1">
    <source>
        <dbReference type="ARBA" id="ARBA00038310"/>
    </source>
</evidence>
<feature type="domain" description="Amidohydrolase-related" evidence="2">
    <location>
        <begin position="4"/>
        <end position="272"/>
    </location>
</feature>
<dbReference type="RefSeq" id="WP_006931369.1">
    <property type="nucleotide sequence ID" value="NZ_AAUW01000001.1"/>
</dbReference>